<dbReference type="InterPro" id="IPR001128">
    <property type="entry name" value="Cyt_P450"/>
</dbReference>
<evidence type="ECO:0000256" key="4">
    <source>
        <dbReference type="ARBA" id="ARBA00023004"/>
    </source>
</evidence>
<comment type="similarity">
    <text evidence="1">Belongs to the cytochrome P450 family.</text>
</comment>
<dbReference type="GeneID" id="113740715"/>
<dbReference type="GO" id="GO:0004497">
    <property type="term" value="F:monooxygenase activity"/>
    <property type="evidence" value="ECO:0007669"/>
    <property type="project" value="InterPro"/>
</dbReference>
<gene>
    <name evidence="6" type="primary">LOC113740715</name>
</gene>
<reference evidence="6" key="2">
    <citation type="submission" date="2025-08" db="UniProtKB">
        <authorList>
            <consortium name="RefSeq"/>
        </authorList>
    </citation>
    <scope>IDENTIFICATION</scope>
    <source>
        <tissue evidence="6">Leaves</tissue>
    </source>
</reference>
<protein>
    <submittedName>
        <fullName evidence="6">Cytochrome P450 71A8-like</fullName>
    </submittedName>
</protein>
<evidence type="ECO:0000256" key="1">
    <source>
        <dbReference type="ARBA" id="ARBA00010617"/>
    </source>
</evidence>
<name>A0A6P6XAY8_COFAR</name>
<keyword evidence="5" id="KW-1185">Reference proteome</keyword>
<dbReference type="Proteomes" id="UP001652660">
    <property type="component" value="Chromosome 4e"/>
</dbReference>
<dbReference type="OrthoDB" id="1470350at2759"/>
<dbReference type="AlphaFoldDB" id="A0A6P6XAY8"/>
<dbReference type="GO" id="GO:0005506">
    <property type="term" value="F:iron ion binding"/>
    <property type="evidence" value="ECO:0007669"/>
    <property type="project" value="InterPro"/>
</dbReference>
<evidence type="ECO:0000313" key="5">
    <source>
        <dbReference type="Proteomes" id="UP001652660"/>
    </source>
</evidence>
<sequence>MKGISVAPYGEYWRQLKSICVLQLLSNQKVHSFRNIREQEMSIMMQKIKDASLDSTPVNLSKIFFSLTNDIVCRSAFGRKYGEGEIGKKFKQLLDEFLKLLNEGSLFEFVPCLKWINRVNGYDARVDRVAREIDEFLEGVVQERLDGAVEKHSCRSSGETADGVSRGDFLDMFDEENLNNEILIQLILIFPNFF</sequence>
<evidence type="ECO:0000256" key="3">
    <source>
        <dbReference type="ARBA" id="ARBA00022723"/>
    </source>
</evidence>
<proteinExistence type="inferred from homology"/>
<keyword evidence="4" id="KW-0408">Iron</keyword>
<keyword evidence="3" id="KW-0479">Metal-binding</keyword>
<dbReference type="InterPro" id="IPR036396">
    <property type="entry name" value="Cyt_P450_sf"/>
</dbReference>
<dbReference type="Gene3D" id="1.10.630.10">
    <property type="entry name" value="Cytochrome P450"/>
    <property type="match status" value="1"/>
</dbReference>
<dbReference type="PANTHER" id="PTHR47955:SF10">
    <property type="entry name" value="ANGELICIN SYNTHASE"/>
    <property type="match status" value="1"/>
</dbReference>
<dbReference type="PANTHER" id="PTHR47955">
    <property type="entry name" value="CYTOCHROME P450 FAMILY 71 PROTEIN"/>
    <property type="match status" value="1"/>
</dbReference>
<accession>A0A6P6XAY8</accession>
<keyword evidence="2" id="KW-0349">Heme</keyword>
<dbReference type="GO" id="GO:0020037">
    <property type="term" value="F:heme binding"/>
    <property type="evidence" value="ECO:0007669"/>
    <property type="project" value="InterPro"/>
</dbReference>
<evidence type="ECO:0000313" key="6">
    <source>
        <dbReference type="RefSeq" id="XP_027124046.1"/>
    </source>
</evidence>
<dbReference type="RefSeq" id="XP_027124046.1">
    <property type="nucleotide sequence ID" value="XM_027268245.2"/>
</dbReference>
<dbReference type="Pfam" id="PF00067">
    <property type="entry name" value="p450"/>
    <property type="match status" value="1"/>
</dbReference>
<reference evidence="5" key="1">
    <citation type="journal article" date="2025" name="Foods">
        <title>Unveiling the Microbial Signatures of Arabica Coffee Cherries: Insights into Ripeness Specific Diversity, Functional Traits, and Implications for Quality and Safety.</title>
        <authorList>
            <consortium name="RefSeq"/>
            <person name="Tenea G.N."/>
            <person name="Cifuentes V."/>
            <person name="Reyes P."/>
            <person name="Cevallos-Vallejos M."/>
        </authorList>
    </citation>
    <scope>NUCLEOTIDE SEQUENCE [LARGE SCALE GENOMIC DNA]</scope>
</reference>
<dbReference type="SUPFAM" id="SSF48264">
    <property type="entry name" value="Cytochrome P450"/>
    <property type="match status" value="1"/>
</dbReference>
<evidence type="ECO:0000256" key="2">
    <source>
        <dbReference type="ARBA" id="ARBA00022617"/>
    </source>
</evidence>
<dbReference type="GO" id="GO:0016705">
    <property type="term" value="F:oxidoreductase activity, acting on paired donors, with incorporation or reduction of molecular oxygen"/>
    <property type="evidence" value="ECO:0007669"/>
    <property type="project" value="InterPro"/>
</dbReference>
<organism evidence="5 6">
    <name type="scientific">Coffea arabica</name>
    <name type="common">Arabian coffee</name>
    <dbReference type="NCBI Taxonomy" id="13443"/>
    <lineage>
        <taxon>Eukaryota</taxon>
        <taxon>Viridiplantae</taxon>
        <taxon>Streptophyta</taxon>
        <taxon>Embryophyta</taxon>
        <taxon>Tracheophyta</taxon>
        <taxon>Spermatophyta</taxon>
        <taxon>Magnoliopsida</taxon>
        <taxon>eudicotyledons</taxon>
        <taxon>Gunneridae</taxon>
        <taxon>Pentapetalae</taxon>
        <taxon>asterids</taxon>
        <taxon>lamiids</taxon>
        <taxon>Gentianales</taxon>
        <taxon>Rubiaceae</taxon>
        <taxon>Ixoroideae</taxon>
        <taxon>Gardenieae complex</taxon>
        <taxon>Bertiereae - Coffeeae clade</taxon>
        <taxon>Coffeeae</taxon>
        <taxon>Coffea</taxon>
    </lineage>
</organism>